<keyword evidence="2" id="KW-1283">Bacterial microcompartment</keyword>
<dbReference type="PROSITE" id="PS51930">
    <property type="entry name" value="BMC_2"/>
    <property type="match status" value="1"/>
</dbReference>
<dbReference type="InterPro" id="IPR037233">
    <property type="entry name" value="CcmK-like_sf"/>
</dbReference>
<dbReference type="Pfam" id="PF00936">
    <property type="entry name" value="BMC"/>
    <property type="match status" value="1"/>
</dbReference>
<dbReference type="CDD" id="cd07045">
    <property type="entry name" value="BMC_CcmK_like"/>
    <property type="match status" value="1"/>
</dbReference>
<proteinExistence type="inferred from homology"/>
<dbReference type="Gene3D" id="3.30.70.1710">
    <property type="match status" value="1"/>
</dbReference>
<evidence type="ECO:0000256" key="1">
    <source>
        <dbReference type="ARBA" id="ARBA00024322"/>
    </source>
</evidence>
<comment type="subcellular location">
    <subcellularLocation>
        <location evidence="1">Bacterial microcompartment</location>
    </subcellularLocation>
</comment>
<comment type="similarity">
    <text evidence="3">Belongs to the bacterial microcompartments protein family.</text>
</comment>
<dbReference type="PANTHER" id="PTHR33941:SF11">
    <property type="entry name" value="BACTERIAL MICROCOMPARTMENT SHELL PROTEIN PDUJ"/>
    <property type="match status" value="1"/>
</dbReference>
<reference evidence="5 6" key="1">
    <citation type="submission" date="2015-10" db="EMBL/GenBank/DDBJ databases">
        <authorList>
            <person name="Ju K.-S."/>
            <person name="Doroghazi J.R."/>
            <person name="Metcalf W.W."/>
        </authorList>
    </citation>
    <scope>NUCLEOTIDE SEQUENCE [LARGE SCALE GENOMIC DNA]</scope>
    <source>
        <strain evidence="5 6">NRRL B-24793</strain>
    </source>
</reference>
<comment type="caution">
    <text evidence="5">The sequence shown here is derived from an EMBL/GenBank/DDBJ whole genome shotgun (WGS) entry which is preliminary data.</text>
</comment>
<evidence type="ECO:0000259" key="4">
    <source>
        <dbReference type="PROSITE" id="PS51930"/>
    </source>
</evidence>
<evidence type="ECO:0000256" key="3">
    <source>
        <dbReference type="PROSITE-ProRule" id="PRU01278"/>
    </source>
</evidence>
<dbReference type="EMBL" id="LMWI01000002">
    <property type="protein sequence ID" value="KUJ44159.1"/>
    <property type="molecule type" value="Genomic_DNA"/>
</dbReference>
<dbReference type="GO" id="GO:0031469">
    <property type="term" value="C:bacterial microcompartment"/>
    <property type="evidence" value="ECO:0007669"/>
    <property type="project" value="UniProtKB-SubCell"/>
</dbReference>
<evidence type="ECO:0000313" key="5">
    <source>
        <dbReference type="EMBL" id="KUJ44159.1"/>
    </source>
</evidence>
<dbReference type="InterPro" id="IPR050575">
    <property type="entry name" value="BMC_shell"/>
</dbReference>
<name>A0A9X0HZU2_9ACTN</name>
<dbReference type="RefSeq" id="WP_013733320.1">
    <property type="nucleotide sequence ID" value="NZ_CP108425.1"/>
</dbReference>
<organism evidence="5 6">
    <name type="scientific">Micromonospora maris</name>
    <dbReference type="NCBI Taxonomy" id="1003110"/>
    <lineage>
        <taxon>Bacteria</taxon>
        <taxon>Bacillati</taxon>
        <taxon>Actinomycetota</taxon>
        <taxon>Actinomycetes</taxon>
        <taxon>Micromonosporales</taxon>
        <taxon>Micromonosporaceae</taxon>
        <taxon>Micromonospora</taxon>
    </lineage>
</organism>
<sequence length="96" mass="9994">MRNMAAGFVEAEGYTAIFDAVDAMVKATEVEVTRVVRLGGGIVAVALRGDLATVEEAVDIGEETAKAKSRKVRSIVFASPCDAVSALAVDPRLVGN</sequence>
<dbReference type="SMART" id="SM00877">
    <property type="entry name" value="BMC"/>
    <property type="match status" value="1"/>
</dbReference>
<gene>
    <name evidence="5" type="ORF">ADL17_13050</name>
</gene>
<dbReference type="InterPro" id="IPR044872">
    <property type="entry name" value="CcmK/CsoS1_BMC"/>
</dbReference>
<dbReference type="AlphaFoldDB" id="A0A9X0HZU2"/>
<accession>A0A9X0HZU2</accession>
<evidence type="ECO:0000256" key="2">
    <source>
        <dbReference type="ARBA" id="ARBA00024446"/>
    </source>
</evidence>
<keyword evidence="6" id="KW-1185">Reference proteome</keyword>
<feature type="domain" description="BMC" evidence="4">
    <location>
        <begin position="5"/>
        <end position="89"/>
    </location>
</feature>
<evidence type="ECO:0000313" key="6">
    <source>
        <dbReference type="Proteomes" id="UP000053246"/>
    </source>
</evidence>
<dbReference type="Proteomes" id="UP000053246">
    <property type="component" value="Unassembled WGS sequence"/>
</dbReference>
<dbReference type="PANTHER" id="PTHR33941">
    <property type="entry name" value="PROPANEDIOL UTILIZATION PROTEIN PDUA"/>
    <property type="match status" value="1"/>
</dbReference>
<dbReference type="InterPro" id="IPR000249">
    <property type="entry name" value="BMC_dom"/>
</dbReference>
<dbReference type="SUPFAM" id="SSF143414">
    <property type="entry name" value="CcmK-like"/>
    <property type="match status" value="1"/>
</dbReference>
<protein>
    <submittedName>
        <fullName evidence="5">Microcompartment protein</fullName>
    </submittedName>
</protein>